<dbReference type="PANTHER" id="PTHR13615">
    <property type="entry name" value="GLYCOSYLTRANSFERASE-LIKE 1"/>
    <property type="match status" value="1"/>
</dbReference>
<keyword evidence="10" id="KW-1185">Reference proteome</keyword>
<gene>
    <name evidence="9" type="ORF">QYM36_003450</name>
</gene>
<dbReference type="Proteomes" id="UP001187531">
    <property type="component" value="Unassembled WGS sequence"/>
</dbReference>
<evidence type="ECO:0000259" key="7">
    <source>
        <dbReference type="Pfam" id="PF00534"/>
    </source>
</evidence>
<evidence type="ECO:0000313" key="9">
    <source>
        <dbReference type="EMBL" id="KAK2721177.1"/>
    </source>
</evidence>
<accession>A0AA88IFZ6</accession>
<dbReference type="SUPFAM" id="SSF53756">
    <property type="entry name" value="UDP-Glycosyltransferase/glycogen phosphorylase"/>
    <property type="match status" value="1"/>
</dbReference>
<comment type="caution">
    <text evidence="9">The sequence shown here is derived from an EMBL/GenBank/DDBJ whole genome shotgun (WGS) entry which is preliminary data.</text>
</comment>
<dbReference type="CDD" id="cd01635">
    <property type="entry name" value="Glycosyltransferase_GTB-type"/>
    <property type="match status" value="1"/>
</dbReference>
<evidence type="ECO:0000259" key="8">
    <source>
        <dbReference type="Pfam" id="PF12038"/>
    </source>
</evidence>
<evidence type="ECO:0000256" key="5">
    <source>
        <dbReference type="ARBA" id="ARBA00044539"/>
    </source>
</evidence>
<reference evidence="9" key="1">
    <citation type="submission" date="2023-07" db="EMBL/GenBank/DDBJ databases">
        <title>Chromosome-level genome assembly of Artemia franciscana.</title>
        <authorList>
            <person name="Jo E."/>
        </authorList>
    </citation>
    <scope>NUCLEOTIDE SEQUENCE</scope>
    <source>
        <tissue evidence="9">Whole body</tissue>
    </source>
</reference>
<feature type="domain" description="tRNA-queuosine alpha-mannosyltransferase N-terminal" evidence="8">
    <location>
        <begin position="24"/>
        <end position="140"/>
    </location>
</feature>
<dbReference type="GO" id="GO:0016438">
    <property type="term" value="F:tRNA-queuosine(34) beta-mannosyltransferase activity"/>
    <property type="evidence" value="ECO:0007669"/>
    <property type="project" value="UniProtKB-EC"/>
</dbReference>
<keyword evidence="3" id="KW-0808">Transferase</keyword>
<evidence type="ECO:0000256" key="6">
    <source>
        <dbReference type="ARBA" id="ARBA00048439"/>
    </source>
</evidence>
<dbReference type="EMBL" id="JAVRJZ010000006">
    <property type="protein sequence ID" value="KAK2721177.1"/>
    <property type="molecule type" value="Genomic_DNA"/>
</dbReference>
<dbReference type="PANTHER" id="PTHR13615:SF3">
    <property type="entry name" value="GLYCOSYLTRANSFERASE-LIKE DOMAIN-CONTAINING PROTEIN 1"/>
    <property type="match status" value="1"/>
</dbReference>
<evidence type="ECO:0000256" key="3">
    <source>
        <dbReference type="ARBA" id="ARBA00022679"/>
    </source>
</evidence>
<evidence type="ECO:0000256" key="1">
    <source>
        <dbReference type="ARBA" id="ARBA00009481"/>
    </source>
</evidence>
<name>A0AA88IFZ6_ARTSF</name>
<evidence type="ECO:0000256" key="4">
    <source>
        <dbReference type="ARBA" id="ARBA00044517"/>
    </source>
</evidence>
<dbReference type="Pfam" id="PF12038">
    <property type="entry name" value="QTMAN_N"/>
    <property type="match status" value="1"/>
</dbReference>
<dbReference type="Pfam" id="PF00534">
    <property type="entry name" value="Glycos_transf_1"/>
    <property type="match status" value="1"/>
</dbReference>
<keyword evidence="2" id="KW-0328">Glycosyltransferase</keyword>
<dbReference type="EMBL" id="JAVRJZ010000006">
    <property type="protein sequence ID" value="KAK2721176.1"/>
    <property type="molecule type" value="Genomic_DNA"/>
</dbReference>
<evidence type="ECO:0000256" key="2">
    <source>
        <dbReference type="ARBA" id="ARBA00022676"/>
    </source>
</evidence>
<feature type="domain" description="Glycosyl transferase family 1" evidence="7">
    <location>
        <begin position="142"/>
        <end position="248"/>
    </location>
</feature>
<dbReference type="AlphaFoldDB" id="A0AA88IFZ6"/>
<dbReference type="InterPro" id="IPR022701">
    <property type="entry name" value="QTMAN_N"/>
</dbReference>
<dbReference type="InterPro" id="IPR001296">
    <property type="entry name" value="Glyco_trans_1"/>
</dbReference>
<organism evidence="9 10">
    <name type="scientific">Artemia franciscana</name>
    <name type="common">Brine shrimp</name>
    <name type="synonym">Artemia sanfranciscana</name>
    <dbReference type="NCBI Taxonomy" id="6661"/>
    <lineage>
        <taxon>Eukaryota</taxon>
        <taxon>Metazoa</taxon>
        <taxon>Ecdysozoa</taxon>
        <taxon>Arthropoda</taxon>
        <taxon>Crustacea</taxon>
        <taxon>Branchiopoda</taxon>
        <taxon>Anostraca</taxon>
        <taxon>Artemiidae</taxon>
        <taxon>Artemia</taxon>
    </lineage>
</organism>
<evidence type="ECO:0000313" key="10">
    <source>
        <dbReference type="Proteomes" id="UP001187531"/>
    </source>
</evidence>
<protein>
    <recommendedName>
        <fullName evidence="5">tRNA-queuosine alpha-mannosyltransferase</fullName>
        <ecNumber evidence="4">2.4.1.110</ecNumber>
    </recommendedName>
</protein>
<dbReference type="EC" id="2.4.1.110" evidence="4"/>
<dbReference type="Gene3D" id="3.40.50.2000">
    <property type="entry name" value="Glycogen Phosphorylase B"/>
    <property type="match status" value="1"/>
</dbReference>
<sequence length="300" mass="35281">RCLPPKFKIYSKRASDTMESTKPKILLIEPFYGGSHKQLIDKINDTLVTVGMETHLATLTAKKWHWRARVSALILWEQIPYLEFEYIFTSSVLSLAELMGLRPDLGKAKKIVYFHENQLVYPVREKKERDFQYGYNQITTWEHDKNPNDFFSALFELSDEKFEFRLSVLGESYADNPPIFQEAKEKLSEHVFRWGYLETKAEYFDTLLRGDVVISTAVHEFFGVSMLEAANLGCYPLCPNRLVYPEIFPKECIYNTPNQLAKTLKRFCKFPDTIRKYRPDCHLDRFSWSTLRMKYLGLFS</sequence>
<proteinExistence type="inferred from homology"/>
<feature type="non-terminal residue" evidence="9">
    <location>
        <position position="300"/>
    </location>
</feature>
<comment type="similarity">
    <text evidence="1">Belongs to the glycosyltransferase group 1 family. Glycosyltransferase 4 subfamily.</text>
</comment>
<dbReference type="InterPro" id="IPR051862">
    <property type="entry name" value="GT-like_domain_containing_1"/>
</dbReference>
<comment type="catalytic activity">
    <reaction evidence="6">
        <text>queuosine(34) in tRNA(Asp) + GDP-alpha-D-mannose = O-4''-alpha-D-mannosylqueuosine(34) in tRNA(Asp) + GDP + H(+)</text>
        <dbReference type="Rhea" id="RHEA:12885"/>
        <dbReference type="Rhea" id="RHEA-COMP:18572"/>
        <dbReference type="Rhea" id="RHEA-COMP:18581"/>
        <dbReference type="ChEBI" id="CHEBI:15378"/>
        <dbReference type="ChEBI" id="CHEBI:57527"/>
        <dbReference type="ChEBI" id="CHEBI:58189"/>
        <dbReference type="ChEBI" id="CHEBI:194431"/>
        <dbReference type="ChEBI" id="CHEBI:194442"/>
        <dbReference type="EC" id="2.4.1.110"/>
    </reaction>
    <physiologicalReaction direction="left-to-right" evidence="6">
        <dbReference type="Rhea" id="RHEA:12886"/>
    </physiologicalReaction>
</comment>